<comment type="caution">
    <text evidence="1">The sequence shown here is derived from an EMBL/GenBank/DDBJ whole genome shotgun (WGS) entry which is preliminary data.</text>
</comment>
<dbReference type="InterPro" id="IPR022121">
    <property type="entry name" value="Peptidase_M73_camelysin"/>
</dbReference>
<dbReference type="EMBL" id="SHKL01000001">
    <property type="protein sequence ID" value="RZT86362.1"/>
    <property type="molecule type" value="Genomic_DNA"/>
</dbReference>
<dbReference type="InterPro" id="IPR023833">
    <property type="entry name" value="Signal_pept_SipW-depend-type"/>
</dbReference>
<proteinExistence type="predicted"/>
<dbReference type="Pfam" id="PF12389">
    <property type="entry name" value="Peptidase_M73"/>
    <property type="match status" value="1"/>
</dbReference>
<keyword evidence="2" id="KW-1185">Reference proteome</keyword>
<sequence>MDTKKRIGIGVAALAVAALAIGLGTYAAFTDNEQGPGASIASGTLDLEVGSSGATTLLNESNIAPGFTKDTSISLRNAGSLPGTLSNKVTVSGSNVTCTEPEAEAEGVGISACAGNLQEQMTVSVLSGPGITAPTTPVKLAGLTSLPGGGNIKEDGGTAVYQLRFALPTSGSNVTDNKVQGDAVTVSSSFTLDQQT</sequence>
<evidence type="ECO:0000313" key="1">
    <source>
        <dbReference type="EMBL" id="RZT86362.1"/>
    </source>
</evidence>
<evidence type="ECO:0000313" key="2">
    <source>
        <dbReference type="Proteomes" id="UP000291591"/>
    </source>
</evidence>
<dbReference type="RefSeq" id="WP_165438370.1">
    <property type="nucleotide sequence ID" value="NZ_SHKL01000001.1"/>
</dbReference>
<protein>
    <submittedName>
        <fullName evidence="1">Putative ribosomally synthesized peptide with SipW-like signal peptide</fullName>
    </submittedName>
</protein>
<organism evidence="1 2">
    <name type="scientific">Pseudonocardia sediminis</name>
    <dbReference type="NCBI Taxonomy" id="1397368"/>
    <lineage>
        <taxon>Bacteria</taxon>
        <taxon>Bacillati</taxon>
        <taxon>Actinomycetota</taxon>
        <taxon>Actinomycetes</taxon>
        <taxon>Pseudonocardiales</taxon>
        <taxon>Pseudonocardiaceae</taxon>
        <taxon>Pseudonocardia</taxon>
    </lineage>
</organism>
<gene>
    <name evidence="1" type="ORF">EV383_3255</name>
</gene>
<reference evidence="1 2" key="1">
    <citation type="submission" date="2019-02" db="EMBL/GenBank/DDBJ databases">
        <title>Sequencing the genomes of 1000 actinobacteria strains.</title>
        <authorList>
            <person name="Klenk H.-P."/>
        </authorList>
    </citation>
    <scope>NUCLEOTIDE SEQUENCE [LARGE SCALE GENOMIC DNA]</scope>
    <source>
        <strain evidence="1 2">DSM 45779</strain>
    </source>
</reference>
<dbReference type="Proteomes" id="UP000291591">
    <property type="component" value="Unassembled WGS sequence"/>
</dbReference>
<name>A0A4Q7UWM1_PSEST</name>
<accession>A0A4Q7UWM1</accession>
<dbReference type="AlphaFoldDB" id="A0A4Q7UWM1"/>
<dbReference type="NCBIfam" id="TIGR04088">
    <property type="entry name" value="cognate_SipW"/>
    <property type="match status" value="1"/>
</dbReference>